<dbReference type="AlphaFoldDB" id="A0A540N2P0"/>
<dbReference type="EMBL" id="VIEB01000126">
    <property type="protein sequence ID" value="TQE05279.1"/>
    <property type="molecule type" value="Genomic_DNA"/>
</dbReference>
<dbReference type="PANTHER" id="PTHR47186:SF63">
    <property type="entry name" value="C-JID DOMAIN-CONTAINING PROTEIN"/>
    <property type="match status" value="1"/>
</dbReference>
<organism evidence="2 3">
    <name type="scientific">Malus baccata</name>
    <name type="common">Siberian crab apple</name>
    <name type="synonym">Pyrus baccata</name>
    <dbReference type="NCBI Taxonomy" id="106549"/>
    <lineage>
        <taxon>Eukaryota</taxon>
        <taxon>Viridiplantae</taxon>
        <taxon>Streptophyta</taxon>
        <taxon>Embryophyta</taxon>
        <taxon>Tracheophyta</taxon>
        <taxon>Spermatophyta</taxon>
        <taxon>Magnoliopsida</taxon>
        <taxon>eudicotyledons</taxon>
        <taxon>Gunneridae</taxon>
        <taxon>Pentapetalae</taxon>
        <taxon>rosids</taxon>
        <taxon>fabids</taxon>
        <taxon>Rosales</taxon>
        <taxon>Rosaceae</taxon>
        <taxon>Amygdaloideae</taxon>
        <taxon>Maleae</taxon>
        <taxon>Malus</taxon>
    </lineage>
</organism>
<evidence type="ECO:0000256" key="1">
    <source>
        <dbReference type="SAM" id="Coils"/>
    </source>
</evidence>
<accession>A0A540N2P0</accession>
<comment type="caution">
    <text evidence="2">The sequence shown here is derived from an EMBL/GenBank/DDBJ whole genome shotgun (WGS) entry which is preliminary data.</text>
</comment>
<dbReference type="Gene3D" id="3.80.10.10">
    <property type="entry name" value="Ribonuclease Inhibitor"/>
    <property type="match status" value="2"/>
</dbReference>
<reference evidence="2 3" key="1">
    <citation type="journal article" date="2019" name="G3 (Bethesda)">
        <title>Sequencing of a Wild Apple (Malus baccata) Genome Unravels the Differences Between Cultivated and Wild Apple Species Regarding Disease Resistance and Cold Tolerance.</title>
        <authorList>
            <person name="Chen X."/>
        </authorList>
    </citation>
    <scope>NUCLEOTIDE SEQUENCE [LARGE SCALE GENOMIC DNA]</scope>
    <source>
        <strain evidence="3">cv. Shandingzi</strain>
        <tissue evidence="2">Leaves</tissue>
    </source>
</reference>
<keyword evidence="3" id="KW-1185">Reference proteome</keyword>
<name>A0A540N2P0_MALBA</name>
<keyword evidence="1" id="KW-0175">Coiled coil</keyword>
<dbReference type="PANTHER" id="PTHR47186">
    <property type="entry name" value="LEUCINE-RICH REPEAT-CONTAINING PROTEIN 57"/>
    <property type="match status" value="1"/>
</dbReference>
<evidence type="ECO:0000313" key="3">
    <source>
        <dbReference type="Proteomes" id="UP000315295"/>
    </source>
</evidence>
<dbReference type="InterPro" id="IPR032675">
    <property type="entry name" value="LRR_dom_sf"/>
</dbReference>
<gene>
    <name evidence="2" type="ORF">C1H46_009136</name>
</gene>
<sequence length="369" mass="41689">MKNLSSISLKGNVIKKIPSSIGHLVGLEEFCLRNCKNLLNLPRDICNLKSLRNPQMQGCSKIDKLPGDMDHLEMLRCGDTMTEPLVGMKNLKHLIFDCERDAKAREGWGLLRLLGLGKSRYDPPCWGLVLSSLNRFCSLRRLFLDDCELYEGDIPDDIGCLSFMRYLYLGGNNFVSLPESIRRLSKLKYHGLERCKSLQELPPLPSNSELYVSLGDCTSLKRLTNASKLSSRFTNLYDFDFTCKNCIALVQDEGWINTILSRIPRFAIAEQFLFKTSIENIEVPKQCADFNSVKKCGARLVYKQDLEELNQTLKILKRTHEYSDEETSSGLNLAEASIGYARTPPGLTHYPHITTHEAEPDSCAANNPP</sequence>
<dbReference type="SUPFAM" id="SSF52058">
    <property type="entry name" value="L domain-like"/>
    <property type="match status" value="1"/>
</dbReference>
<dbReference type="Proteomes" id="UP000315295">
    <property type="component" value="Unassembled WGS sequence"/>
</dbReference>
<evidence type="ECO:0000313" key="2">
    <source>
        <dbReference type="EMBL" id="TQE05279.1"/>
    </source>
</evidence>
<feature type="coiled-coil region" evidence="1">
    <location>
        <begin position="299"/>
        <end position="326"/>
    </location>
</feature>
<proteinExistence type="predicted"/>
<protein>
    <submittedName>
        <fullName evidence="2">Uncharacterized protein</fullName>
    </submittedName>
</protein>